<feature type="region of interest" description="Disordered" evidence="4">
    <location>
        <begin position="312"/>
        <end position="332"/>
    </location>
</feature>
<evidence type="ECO:0000256" key="1">
    <source>
        <dbReference type="ARBA" id="ARBA00022801"/>
    </source>
</evidence>
<name>A0A2W5MWS9_9BACT</name>
<reference evidence="6 7" key="1">
    <citation type="submission" date="2017-08" db="EMBL/GenBank/DDBJ databases">
        <title>Infants hospitalized years apart are colonized by the same room-sourced microbial strains.</title>
        <authorList>
            <person name="Brooks B."/>
            <person name="Olm M.R."/>
            <person name="Firek B.A."/>
            <person name="Baker R."/>
            <person name="Thomas B.C."/>
            <person name="Morowitz M.J."/>
            <person name="Banfield J.F."/>
        </authorList>
    </citation>
    <scope>NUCLEOTIDE SEQUENCE [LARGE SCALE GENOMIC DNA]</scope>
    <source>
        <strain evidence="6">S2_005_002_R2_29</strain>
    </source>
</reference>
<dbReference type="PANTHER" id="PTHR10272">
    <property type="entry name" value="PLATELET-ACTIVATING FACTOR ACETYLHYDROLASE"/>
    <property type="match status" value="1"/>
</dbReference>
<proteinExistence type="predicted"/>
<dbReference type="Pfam" id="PF01738">
    <property type="entry name" value="DLH"/>
    <property type="match status" value="1"/>
</dbReference>
<dbReference type="GO" id="GO:0016042">
    <property type="term" value="P:lipid catabolic process"/>
    <property type="evidence" value="ECO:0007669"/>
    <property type="project" value="UniProtKB-KW"/>
</dbReference>
<evidence type="ECO:0000259" key="5">
    <source>
        <dbReference type="Pfam" id="PF01738"/>
    </source>
</evidence>
<dbReference type="Gene3D" id="3.40.50.1820">
    <property type="entry name" value="alpha/beta hydrolase"/>
    <property type="match status" value="1"/>
</dbReference>
<dbReference type="Proteomes" id="UP000249417">
    <property type="component" value="Unassembled WGS sequence"/>
</dbReference>
<dbReference type="InterPro" id="IPR029058">
    <property type="entry name" value="AB_hydrolase_fold"/>
</dbReference>
<dbReference type="InterPro" id="IPR002925">
    <property type="entry name" value="Dienelactn_hydro"/>
</dbReference>
<keyword evidence="3" id="KW-0443">Lipid metabolism</keyword>
<gene>
    <name evidence="6" type="ORF">DI551_06765</name>
</gene>
<evidence type="ECO:0000256" key="4">
    <source>
        <dbReference type="SAM" id="MobiDB-lite"/>
    </source>
</evidence>
<evidence type="ECO:0000313" key="7">
    <source>
        <dbReference type="Proteomes" id="UP000249417"/>
    </source>
</evidence>
<keyword evidence="2" id="KW-0442">Lipid degradation</keyword>
<dbReference type="EMBL" id="QFQB01000042">
    <property type="protein sequence ID" value="PZQ45646.1"/>
    <property type="molecule type" value="Genomic_DNA"/>
</dbReference>
<evidence type="ECO:0000313" key="6">
    <source>
        <dbReference type="EMBL" id="PZQ45646.1"/>
    </source>
</evidence>
<evidence type="ECO:0000256" key="3">
    <source>
        <dbReference type="ARBA" id="ARBA00023098"/>
    </source>
</evidence>
<dbReference type="PANTHER" id="PTHR10272:SF0">
    <property type="entry name" value="PLATELET-ACTIVATING FACTOR ACETYLHYDROLASE"/>
    <property type="match status" value="1"/>
</dbReference>
<feature type="domain" description="Dienelactone hydrolase" evidence="5">
    <location>
        <begin position="68"/>
        <end position="270"/>
    </location>
</feature>
<dbReference type="GO" id="GO:0003847">
    <property type="term" value="F:1-alkyl-2-acetylglycerophosphocholine esterase activity"/>
    <property type="evidence" value="ECO:0007669"/>
    <property type="project" value="TreeGrafter"/>
</dbReference>
<dbReference type="AlphaFoldDB" id="A0A2W5MWS9"/>
<sequence>MSGVRPSQRPPFPLMDIAGTIWDMKYVLILLCLLMASPVHAQEQREPLKKEKQRQPNVEIWLPPEFQSSEQKWPLIIFSHGFGGCAKETGFLMSYLAESGYIVIAPDHGDARCDRGAGSVGLVQPLRAGAMDWPEKPFRNPEAWTDKTEADRRDDVLFALSSMLDDRQYKNYVDTDKIGLIGYSLGGYTVMGLTGAWPSWKDKRFKAALVLSPYAAPFLKKNTIKNIGVPVMYQGGTRDMDLTPLMKRRGGVYDSTPSPKYFIEYEGAGHLSFTELEKSYQPLIDKTALGFFDKYLKGKDIVIDEAKTPKVADFRKDEGGGKPVSKGNGLKP</sequence>
<organism evidence="6 7">
    <name type="scientific">Micavibrio aeruginosavorus</name>
    <dbReference type="NCBI Taxonomy" id="349221"/>
    <lineage>
        <taxon>Bacteria</taxon>
        <taxon>Pseudomonadati</taxon>
        <taxon>Bdellovibrionota</taxon>
        <taxon>Bdellovibrionia</taxon>
        <taxon>Bdellovibrionales</taxon>
        <taxon>Pseudobdellovibrionaceae</taxon>
        <taxon>Micavibrio</taxon>
    </lineage>
</organism>
<protein>
    <recommendedName>
        <fullName evidence="5">Dienelactone hydrolase domain-containing protein</fullName>
    </recommendedName>
</protein>
<dbReference type="SUPFAM" id="SSF53474">
    <property type="entry name" value="alpha/beta-Hydrolases"/>
    <property type="match status" value="1"/>
</dbReference>
<comment type="caution">
    <text evidence="6">The sequence shown here is derived from an EMBL/GenBank/DDBJ whole genome shotgun (WGS) entry which is preliminary data.</text>
</comment>
<keyword evidence="1" id="KW-0378">Hydrolase</keyword>
<accession>A0A2W5MWS9</accession>
<evidence type="ECO:0000256" key="2">
    <source>
        <dbReference type="ARBA" id="ARBA00022963"/>
    </source>
</evidence>